<evidence type="ECO:0000256" key="4">
    <source>
        <dbReference type="ARBA" id="ARBA00022448"/>
    </source>
</evidence>
<reference evidence="16 17" key="1">
    <citation type="submission" date="2024-06" db="EMBL/GenBank/DDBJ databases">
        <title>A chromosome-level genome assembly of beet webworm, Loxostege sticticalis.</title>
        <authorList>
            <person name="Zhang Y."/>
        </authorList>
    </citation>
    <scope>NUCLEOTIDE SEQUENCE [LARGE SCALE GENOMIC DNA]</scope>
    <source>
        <strain evidence="15">AQ026</strain>
        <strain evidence="14">AQ028</strain>
        <tissue evidence="14">Male pupae</tissue>
        <tissue evidence="15">Whole body</tissue>
    </source>
</reference>
<dbReference type="SUPFAM" id="SSF81508">
    <property type="entry name" value="Ubiquinone-binding protein QP-C of cytochrome bc1 complex (Ubiquinol-cytochrome c reductase)"/>
    <property type="match status" value="1"/>
</dbReference>
<keyword evidence="9" id="KW-1133">Transmembrane helix</keyword>
<evidence type="ECO:0000256" key="8">
    <source>
        <dbReference type="ARBA" id="ARBA00022982"/>
    </source>
</evidence>
<keyword evidence="10 13" id="KW-0496">Mitochondrion</keyword>
<accession>A0ABD0TB16</accession>
<evidence type="ECO:0000256" key="12">
    <source>
        <dbReference type="ARBA" id="ARBA00047105"/>
    </source>
</evidence>
<evidence type="ECO:0000256" key="3">
    <source>
        <dbReference type="ARBA" id="ARBA00016324"/>
    </source>
</evidence>
<comment type="similarity">
    <text evidence="2 13">Belongs to the UQCRQ/QCR8 family.</text>
</comment>
<dbReference type="Proteomes" id="UP001549920">
    <property type="component" value="Unassembled WGS sequence"/>
</dbReference>
<dbReference type="PANTHER" id="PTHR12119:SF2">
    <property type="entry name" value="CYTOCHROME B-C1 COMPLEX SUBUNIT 8"/>
    <property type="match status" value="1"/>
</dbReference>
<dbReference type="InterPro" id="IPR036642">
    <property type="entry name" value="Cyt_bc1_su8_sf"/>
</dbReference>
<organism evidence="14 17">
    <name type="scientific">Loxostege sticticalis</name>
    <name type="common">Beet webworm moth</name>
    <dbReference type="NCBI Taxonomy" id="481309"/>
    <lineage>
        <taxon>Eukaryota</taxon>
        <taxon>Metazoa</taxon>
        <taxon>Ecdysozoa</taxon>
        <taxon>Arthropoda</taxon>
        <taxon>Hexapoda</taxon>
        <taxon>Insecta</taxon>
        <taxon>Pterygota</taxon>
        <taxon>Neoptera</taxon>
        <taxon>Endopterygota</taxon>
        <taxon>Lepidoptera</taxon>
        <taxon>Glossata</taxon>
        <taxon>Ditrysia</taxon>
        <taxon>Pyraloidea</taxon>
        <taxon>Crambidae</taxon>
        <taxon>Pyraustinae</taxon>
        <taxon>Loxostege</taxon>
    </lineage>
</organism>
<dbReference type="FunFam" id="1.20.5.210:FF:000001">
    <property type="entry name" value="Cytochrome b-c1 complex subunit 8"/>
    <property type="match status" value="1"/>
</dbReference>
<keyword evidence="6" id="KW-0812">Transmembrane</keyword>
<evidence type="ECO:0000313" key="14">
    <source>
        <dbReference type="EMBL" id="KAL0839518.1"/>
    </source>
</evidence>
<keyword evidence="4 13" id="KW-0813">Transport</keyword>
<comment type="caution">
    <text evidence="14">The sequence shown here is derived from an EMBL/GenBank/DDBJ whole genome shotgun (WGS) entry which is preliminary data.</text>
</comment>
<sequence>MGKHFGELATIRGIVAYKLSPHEQKPFAGAFSYGIPNYFRRFRECVLIVVPPFVVGYIIYKAVEEAHHLTTRKNPRDYMYEEDPNPKEC</sequence>
<evidence type="ECO:0000256" key="5">
    <source>
        <dbReference type="ARBA" id="ARBA00022660"/>
    </source>
</evidence>
<dbReference type="AlphaFoldDB" id="A0ABD0TB16"/>
<evidence type="ECO:0000313" key="17">
    <source>
        <dbReference type="Proteomes" id="UP001549921"/>
    </source>
</evidence>
<gene>
    <name evidence="15" type="ORF">ABMA27_015941</name>
    <name evidence="14" type="ORF">ABMA28_016222</name>
</gene>
<dbReference type="GO" id="GO:0005743">
    <property type="term" value="C:mitochondrial inner membrane"/>
    <property type="evidence" value="ECO:0007669"/>
    <property type="project" value="UniProtKB-SubCell"/>
</dbReference>
<dbReference type="GO" id="GO:0006122">
    <property type="term" value="P:mitochondrial electron transport, ubiquinol to cytochrome c"/>
    <property type="evidence" value="ECO:0007669"/>
    <property type="project" value="UniProtKB-UniRule"/>
</dbReference>
<evidence type="ECO:0000256" key="13">
    <source>
        <dbReference type="RuleBase" id="RU368118"/>
    </source>
</evidence>
<evidence type="ECO:0000256" key="6">
    <source>
        <dbReference type="ARBA" id="ARBA00022692"/>
    </source>
</evidence>
<evidence type="ECO:0000256" key="10">
    <source>
        <dbReference type="ARBA" id="ARBA00023128"/>
    </source>
</evidence>
<comment type="subcellular location">
    <subcellularLocation>
        <location evidence="1 13">Mitochondrion inner membrane</location>
        <topology evidence="1 13">Single-pass membrane protein</topology>
    </subcellularLocation>
</comment>
<comment type="subunit">
    <text evidence="12 13">Component of the ubiquinol-cytochrome c oxidoreductase (cytochrome b-c1 complex, complex III, CIII), a multisubunit enzyme composed of 11 subunits. The complex is composed of 3 respiratory subunits cytochrome b, cytochrome c1 and Rieske protein UQCRFS1, 2 core protein subunits UQCRC1/QCR1 and UQCRC2/QCR2, and 6 low-molecular weight protein subunits UQCRH/QCR6, UQCRB/QCR7, UQCRQ/QCR8, UQCR10/QCR9, UQCR11/QCR10 and subunit 9, the cleavage product of Rieske protein UQCRFS1. The complex exists as an obligatory dimer and forms supercomplexes (SCs) in the inner mitochondrial membrane with NADH-ubiquinone oxidoreductase (complex I, CI) and cytochrome c oxidase (complex IV, CIV), resulting in different assemblies (supercomplex SCI(1)III(2)IV(1) and megacomplex MCI(2)III(2)IV(2)). Interacts with UQCC6.</text>
</comment>
<dbReference type="Proteomes" id="UP001549921">
    <property type="component" value="Unassembled WGS sequence"/>
</dbReference>
<evidence type="ECO:0000256" key="11">
    <source>
        <dbReference type="ARBA" id="ARBA00023136"/>
    </source>
</evidence>
<evidence type="ECO:0000256" key="2">
    <source>
        <dbReference type="ARBA" id="ARBA00007668"/>
    </source>
</evidence>
<evidence type="ECO:0000313" key="16">
    <source>
        <dbReference type="Proteomes" id="UP001549920"/>
    </source>
</evidence>
<dbReference type="Pfam" id="PF02939">
    <property type="entry name" value="UcrQ"/>
    <property type="match status" value="1"/>
</dbReference>
<dbReference type="InterPro" id="IPR004205">
    <property type="entry name" value="Cyt_bc1_su8"/>
</dbReference>
<keyword evidence="8 13" id="KW-0249">Electron transport</keyword>
<dbReference type="EMBL" id="JBEUOH010000008">
    <property type="protein sequence ID" value="KAL0883859.1"/>
    <property type="molecule type" value="Genomic_DNA"/>
</dbReference>
<dbReference type="GO" id="GO:0045275">
    <property type="term" value="C:respiratory chain complex III"/>
    <property type="evidence" value="ECO:0007669"/>
    <property type="project" value="UniProtKB-UniRule"/>
</dbReference>
<keyword evidence="16" id="KW-1185">Reference proteome</keyword>
<keyword evidence="7 13" id="KW-0999">Mitochondrion inner membrane</keyword>
<proteinExistence type="inferred from homology"/>
<name>A0ABD0TB16_LOXSC</name>
<evidence type="ECO:0000256" key="1">
    <source>
        <dbReference type="ARBA" id="ARBA00004434"/>
    </source>
</evidence>
<keyword evidence="11" id="KW-0472">Membrane</keyword>
<protein>
    <recommendedName>
        <fullName evidence="3 13">Cytochrome b-c1 complex subunit 8</fullName>
    </recommendedName>
    <alternativeName>
        <fullName evidence="13">Complex III subunit 8</fullName>
    </alternativeName>
</protein>
<keyword evidence="5 13" id="KW-0679">Respiratory chain</keyword>
<evidence type="ECO:0000256" key="9">
    <source>
        <dbReference type="ARBA" id="ARBA00022989"/>
    </source>
</evidence>
<dbReference type="Gene3D" id="1.20.5.210">
    <property type="entry name" value="Cytochrome b-c1 complex subunit 8"/>
    <property type="match status" value="1"/>
</dbReference>
<evidence type="ECO:0000256" key="7">
    <source>
        <dbReference type="ARBA" id="ARBA00022792"/>
    </source>
</evidence>
<dbReference type="PANTHER" id="PTHR12119">
    <property type="entry name" value="UBIQUINOL-CYTOCHROME C REDUCTASE COMPLEX UBIQUINONE-BINDING PROTEIN QP-C"/>
    <property type="match status" value="1"/>
</dbReference>
<dbReference type="EMBL" id="JBEDNZ010000008">
    <property type="protein sequence ID" value="KAL0839518.1"/>
    <property type="molecule type" value="Genomic_DNA"/>
</dbReference>
<evidence type="ECO:0000313" key="15">
    <source>
        <dbReference type="EMBL" id="KAL0883859.1"/>
    </source>
</evidence>
<comment type="function">
    <text evidence="13">Component of the ubiquinol-cytochrome c oxidoreductase, a multisubunit transmembrane complex that is part of the mitochondrial electron transport chain which drives oxidative phosphorylation. The complex plays an important role in the uptake of multiple carbon sources present in different host niches.</text>
</comment>